<sequence>MRADLTNEKTRC</sequence>
<protein>
    <submittedName>
        <fullName evidence="1">Siderophore iron transporter 1</fullName>
    </submittedName>
</protein>
<gene>
    <name evidence="1" type="primary">SIT1</name>
    <name evidence="1" type="ORF">FIM1_1974</name>
</gene>
<reference evidence="1 2" key="1">
    <citation type="submission" date="2016-03" db="EMBL/GenBank/DDBJ databases">
        <title>How can Kluyveromyces marxianus grow so fast - potential evolutionary course in Saccharomyces Complex revealed by comparative genomics.</title>
        <authorList>
            <person name="Mo W."/>
            <person name="Lu W."/>
            <person name="Yang X."/>
            <person name="Qi J."/>
            <person name="Lv H."/>
        </authorList>
    </citation>
    <scope>NUCLEOTIDE SEQUENCE [LARGE SCALE GENOMIC DNA]</scope>
    <source>
        <strain evidence="1 2">FIM1</strain>
    </source>
</reference>
<accession>A0ABX6ESK1</accession>
<proteinExistence type="predicted"/>
<keyword evidence="2" id="KW-1185">Reference proteome</keyword>
<organism evidence="1 2">
    <name type="scientific">Kluyveromyces marxianus</name>
    <name type="common">Yeast</name>
    <name type="synonym">Candida kefyr</name>
    <dbReference type="NCBI Taxonomy" id="4911"/>
    <lineage>
        <taxon>Eukaryota</taxon>
        <taxon>Fungi</taxon>
        <taxon>Dikarya</taxon>
        <taxon>Ascomycota</taxon>
        <taxon>Saccharomycotina</taxon>
        <taxon>Saccharomycetes</taxon>
        <taxon>Saccharomycetales</taxon>
        <taxon>Saccharomycetaceae</taxon>
        <taxon>Kluyveromyces</taxon>
    </lineage>
</organism>
<name>A0ABX6ESK1_KLUMA</name>
<dbReference type="EMBL" id="CP015056">
    <property type="protein sequence ID" value="QGN15285.1"/>
    <property type="molecule type" value="Genomic_DNA"/>
</dbReference>
<evidence type="ECO:0000313" key="2">
    <source>
        <dbReference type="Proteomes" id="UP000422736"/>
    </source>
</evidence>
<dbReference type="Proteomes" id="UP000422736">
    <property type="component" value="Chromosome 3"/>
</dbReference>
<evidence type="ECO:0000313" key="1">
    <source>
        <dbReference type="EMBL" id="QGN15285.1"/>
    </source>
</evidence>